<keyword evidence="5 12" id="KW-0812">Transmembrane</keyword>
<feature type="transmembrane region" description="Helical" evidence="12">
    <location>
        <begin position="328"/>
        <end position="348"/>
    </location>
</feature>
<dbReference type="InterPro" id="IPR008915">
    <property type="entry name" value="Peptidase_M50"/>
</dbReference>
<evidence type="ECO:0000256" key="6">
    <source>
        <dbReference type="ARBA" id="ARBA00022723"/>
    </source>
</evidence>
<organism evidence="14 15">
    <name type="scientific">Bacillus thuringiensis serovar sooncheon</name>
    <dbReference type="NCBI Taxonomy" id="180891"/>
    <lineage>
        <taxon>Bacteria</taxon>
        <taxon>Bacillati</taxon>
        <taxon>Bacillota</taxon>
        <taxon>Bacilli</taxon>
        <taxon>Bacillales</taxon>
        <taxon>Bacillaceae</taxon>
        <taxon>Bacillus</taxon>
        <taxon>Bacillus cereus group</taxon>
    </lineage>
</organism>
<evidence type="ECO:0000256" key="9">
    <source>
        <dbReference type="ARBA" id="ARBA00022989"/>
    </source>
</evidence>
<feature type="transmembrane region" description="Helical" evidence="12">
    <location>
        <begin position="41"/>
        <end position="59"/>
    </location>
</feature>
<dbReference type="GO" id="GO:0016020">
    <property type="term" value="C:membrane"/>
    <property type="evidence" value="ECO:0007669"/>
    <property type="project" value="UniProtKB-SubCell"/>
</dbReference>
<evidence type="ECO:0000256" key="8">
    <source>
        <dbReference type="ARBA" id="ARBA00022833"/>
    </source>
</evidence>
<feature type="transmembrane region" description="Helical" evidence="12">
    <location>
        <begin position="90"/>
        <end position="107"/>
    </location>
</feature>
<dbReference type="EMBL" id="NFCY01000018">
    <property type="protein sequence ID" value="OTX50987.1"/>
    <property type="molecule type" value="Genomic_DNA"/>
</dbReference>
<keyword evidence="11 12" id="KW-0472">Membrane</keyword>
<dbReference type="Pfam" id="PF02163">
    <property type="entry name" value="Peptidase_M50"/>
    <property type="match status" value="1"/>
</dbReference>
<feature type="domain" description="Peptidase M50" evidence="13">
    <location>
        <begin position="66"/>
        <end position="277"/>
    </location>
</feature>
<feature type="transmembrane region" description="Helical" evidence="12">
    <location>
        <begin position="119"/>
        <end position="142"/>
    </location>
</feature>
<evidence type="ECO:0000256" key="2">
    <source>
        <dbReference type="ARBA" id="ARBA00004141"/>
    </source>
</evidence>
<evidence type="ECO:0000313" key="14">
    <source>
        <dbReference type="EMBL" id="OTX50987.1"/>
    </source>
</evidence>
<comment type="cofactor">
    <cofactor evidence="1">
        <name>Zn(2+)</name>
        <dbReference type="ChEBI" id="CHEBI:29105"/>
    </cofactor>
</comment>
<dbReference type="GO" id="GO:0008237">
    <property type="term" value="F:metallopeptidase activity"/>
    <property type="evidence" value="ECO:0007669"/>
    <property type="project" value="UniProtKB-KW"/>
</dbReference>
<comment type="similarity">
    <text evidence="3">Belongs to the peptidase M50B family.</text>
</comment>
<evidence type="ECO:0000256" key="5">
    <source>
        <dbReference type="ARBA" id="ARBA00022692"/>
    </source>
</evidence>
<dbReference type="PANTHER" id="PTHR39188">
    <property type="entry name" value="MEMBRANE-ASSOCIATED ZINC METALLOPROTEASE M50B"/>
    <property type="match status" value="1"/>
</dbReference>
<proteinExistence type="inferred from homology"/>
<dbReference type="GO" id="GO:0046872">
    <property type="term" value="F:metal ion binding"/>
    <property type="evidence" value="ECO:0007669"/>
    <property type="project" value="UniProtKB-KW"/>
</dbReference>
<dbReference type="RefSeq" id="WP_065211976.1">
    <property type="nucleotide sequence ID" value="NZ_NFCY01000018.1"/>
</dbReference>
<comment type="subcellular location">
    <subcellularLocation>
        <location evidence="2">Membrane</location>
        <topology evidence="2">Multi-pass membrane protein</topology>
    </subcellularLocation>
</comment>
<feature type="transmembrane region" description="Helical" evidence="12">
    <location>
        <begin position="188"/>
        <end position="217"/>
    </location>
</feature>
<dbReference type="Proteomes" id="UP000194733">
    <property type="component" value="Unassembled WGS sequence"/>
</dbReference>
<keyword evidence="10" id="KW-0482">Metalloprotease</keyword>
<reference evidence="14 15" key="1">
    <citation type="submission" date="2016-10" db="EMBL/GenBank/DDBJ databases">
        <title>Comparative genomics of Bacillus thuringiensis reveals a path to pathogens against multiple invertebrate hosts.</title>
        <authorList>
            <person name="Zheng J."/>
            <person name="Gao Q."/>
            <person name="Liu H."/>
            <person name="Peng D."/>
            <person name="Ruan L."/>
            <person name="Sun M."/>
        </authorList>
    </citation>
    <scope>NUCLEOTIDE SEQUENCE [LARGE SCALE GENOMIC DNA]</scope>
    <source>
        <strain evidence="14">BGSC 4BB1</strain>
    </source>
</reference>
<gene>
    <name evidence="14" type="ORF">BK724_05275</name>
</gene>
<feature type="transmembrane region" description="Helical" evidence="12">
    <location>
        <begin position="148"/>
        <end position="168"/>
    </location>
</feature>
<evidence type="ECO:0000256" key="10">
    <source>
        <dbReference type="ARBA" id="ARBA00023049"/>
    </source>
</evidence>
<comment type="caution">
    <text evidence="14">The sequence shown here is derived from an EMBL/GenBank/DDBJ whole genome shotgun (WGS) entry which is preliminary data.</text>
</comment>
<evidence type="ECO:0000256" key="12">
    <source>
        <dbReference type="SAM" id="Phobius"/>
    </source>
</evidence>
<keyword evidence="9 12" id="KW-1133">Transmembrane helix</keyword>
<dbReference type="AlphaFoldDB" id="A0A9Q5SL44"/>
<dbReference type="GO" id="GO:0006508">
    <property type="term" value="P:proteolysis"/>
    <property type="evidence" value="ECO:0007669"/>
    <property type="project" value="UniProtKB-KW"/>
</dbReference>
<evidence type="ECO:0000259" key="13">
    <source>
        <dbReference type="Pfam" id="PF02163"/>
    </source>
</evidence>
<protein>
    <submittedName>
        <fullName evidence="14">Site-2 protease family protein</fullName>
    </submittedName>
</protein>
<evidence type="ECO:0000256" key="1">
    <source>
        <dbReference type="ARBA" id="ARBA00001947"/>
    </source>
</evidence>
<accession>A0A9Q5SL44</accession>
<keyword evidence="7" id="KW-0378">Hydrolase</keyword>
<keyword evidence="4 14" id="KW-0645">Protease</keyword>
<evidence type="ECO:0000256" key="11">
    <source>
        <dbReference type="ARBA" id="ARBA00023136"/>
    </source>
</evidence>
<evidence type="ECO:0000313" key="15">
    <source>
        <dbReference type="Proteomes" id="UP000194733"/>
    </source>
</evidence>
<sequence length="350" mass="39860">MFQKIKDSRIRRLLVAVFCSFGATVFVLFSKLKGLLLLVKWGKIGGTIISMFASMWAYTLLYPWQFAIGLVLLIFIHELGHVGFAKYKGIPITAPTFIPFLGAFVITKRKELSLEEKAFISYGGPLIGFIGGLIFWGIATYLRQEWMLAVLNLFLLINLVNSFPFKPLDGYWILKIVGYKNSIIQKTLFGLFILMGFGLSIYFKNWTVFIIYVLLLIETWANKDGDKNKVYSQNKLVVSKSIFLDKNLMIPRKKREVSLTYKSENNTDGIDIYYPGVGLIGTIQEKNKEINMFKLTSTVPHGEQLLLTIQGEVSKNDLNNDVPLKTQYGYAVSYISLILVQSVFLYYIHG</sequence>
<name>A0A9Q5SL44_BACTU</name>
<dbReference type="PANTHER" id="PTHR39188:SF3">
    <property type="entry name" value="STAGE IV SPORULATION PROTEIN FB"/>
    <property type="match status" value="1"/>
</dbReference>
<feature type="transmembrane region" description="Helical" evidence="12">
    <location>
        <begin position="12"/>
        <end position="29"/>
    </location>
</feature>
<feature type="transmembrane region" description="Helical" evidence="12">
    <location>
        <begin position="66"/>
        <end position="84"/>
    </location>
</feature>
<evidence type="ECO:0000256" key="3">
    <source>
        <dbReference type="ARBA" id="ARBA00007931"/>
    </source>
</evidence>
<keyword evidence="6" id="KW-0479">Metal-binding</keyword>
<keyword evidence="8" id="KW-0862">Zinc</keyword>
<evidence type="ECO:0000256" key="4">
    <source>
        <dbReference type="ARBA" id="ARBA00022670"/>
    </source>
</evidence>
<dbReference type="CDD" id="cd06160">
    <property type="entry name" value="S2P-M50_like_2"/>
    <property type="match status" value="1"/>
</dbReference>
<evidence type="ECO:0000256" key="7">
    <source>
        <dbReference type="ARBA" id="ARBA00022801"/>
    </source>
</evidence>